<name>T1GWF0_MEGSC</name>
<protein>
    <recommendedName>
        <fullName evidence="4">Fibronectin type-III domain-containing protein</fullName>
    </recommendedName>
</protein>
<dbReference type="STRING" id="36166.T1GWF0"/>
<dbReference type="HOGENOM" id="CLU_1830196_0_0_1"/>
<dbReference type="Gene3D" id="2.60.40.10">
    <property type="entry name" value="Immunoglobulins"/>
    <property type="match status" value="1"/>
</dbReference>
<evidence type="ECO:0000256" key="1">
    <source>
        <dbReference type="SAM" id="Phobius"/>
    </source>
</evidence>
<dbReference type="AlphaFoldDB" id="T1GWF0"/>
<reference evidence="2" key="2">
    <citation type="submission" date="2015-06" db="UniProtKB">
        <authorList>
            <consortium name="EnsemblMetazoa"/>
        </authorList>
    </citation>
    <scope>IDENTIFICATION</scope>
</reference>
<sequence length="141" mass="16357">MNTNVQGVRGRFSKFLFFSNIFHAAIERGDPAYIYDTRWETVARTTTGPMQEFTVSFQSLLPSTSYSFRVISYNKYGISYPVYSKDSILTPSKLYLEYGYLQHKPFYRQTWFMVSLAATSIVIIITIIAVLCVKSKSYKYK</sequence>
<keyword evidence="3" id="KW-1185">Reference proteome</keyword>
<keyword evidence="1" id="KW-0812">Transmembrane</keyword>
<dbReference type="InterPro" id="IPR003961">
    <property type="entry name" value="FN3_dom"/>
</dbReference>
<dbReference type="SUPFAM" id="SSF49265">
    <property type="entry name" value="Fibronectin type III"/>
    <property type="match status" value="1"/>
</dbReference>
<keyword evidence="1" id="KW-0472">Membrane</keyword>
<organism evidence="2 3">
    <name type="scientific">Megaselia scalaris</name>
    <name type="common">Humpbacked fly</name>
    <name type="synonym">Phora scalaris</name>
    <dbReference type="NCBI Taxonomy" id="36166"/>
    <lineage>
        <taxon>Eukaryota</taxon>
        <taxon>Metazoa</taxon>
        <taxon>Ecdysozoa</taxon>
        <taxon>Arthropoda</taxon>
        <taxon>Hexapoda</taxon>
        <taxon>Insecta</taxon>
        <taxon>Pterygota</taxon>
        <taxon>Neoptera</taxon>
        <taxon>Endopterygota</taxon>
        <taxon>Diptera</taxon>
        <taxon>Brachycera</taxon>
        <taxon>Muscomorpha</taxon>
        <taxon>Platypezoidea</taxon>
        <taxon>Phoridae</taxon>
        <taxon>Megaseliini</taxon>
        <taxon>Megaselia</taxon>
    </lineage>
</organism>
<dbReference type="InterPro" id="IPR036116">
    <property type="entry name" value="FN3_sf"/>
</dbReference>
<reference evidence="3" key="1">
    <citation type="submission" date="2013-02" db="EMBL/GenBank/DDBJ databases">
        <authorList>
            <person name="Hughes D."/>
        </authorList>
    </citation>
    <scope>NUCLEOTIDE SEQUENCE</scope>
    <source>
        <strain>Durham</strain>
        <strain evidence="3">NC isolate 2 -- Noor lab</strain>
    </source>
</reference>
<dbReference type="InterPro" id="IPR013783">
    <property type="entry name" value="Ig-like_fold"/>
</dbReference>
<accession>T1GWF0</accession>
<dbReference type="CDD" id="cd00063">
    <property type="entry name" value="FN3"/>
    <property type="match status" value="1"/>
</dbReference>
<keyword evidence="1" id="KW-1133">Transmembrane helix</keyword>
<proteinExistence type="predicted"/>
<evidence type="ECO:0000313" key="2">
    <source>
        <dbReference type="EnsemblMetazoa" id="MESCA008124-PA"/>
    </source>
</evidence>
<dbReference type="Proteomes" id="UP000015102">
    <property type="component" value="Unassembled WGS sequence"/>
</dbReference>
<dbReference type="EnsemblMetazoa" id="MESCA008124-RA">
    <property type="protein sequence ID" value="MESCA008124-PA"/>
    <property type="gene ID" value="MESCA008124"/>
</dbReference>
<feature type="transmembrane region" description="Helical" evidence="1">
    <location>
        <begin position="111"/>
        <end position="133"/>
    </location>
</feature>
<evidence type="ECO:0008006" key="4">
    <source>
        <dbReference type="Google" id="ProtNLM"/>
    </source>
</evidence>
<evidence type="ECO:0000313" key="3">
    <source>
        <dbReference type="Proteomes" id="UP000015102"/>
    </source>
</evidence>
<dbReference type="EMBL" id="CAQQ02389902">
    <property type="status" value="NOT_ANNOTATED_CDS"/>
    <property type="molecule type" value="Genomic_DNA"/>
</dbReference>